<gene>
    <name evidence="3" type="ORF">HLPCO_003060</name>
</gene>
<dbReference type="RefSeq" id="WP_008825333.1">
    <property type="nucleotide sequence ID" value="NZ_AFNU02000022.1"/>
</dbReference>
<keyword evidence="4" id="KW-1185">Reference proteome</keyword>
<name>U2DQQ9_9MOLU</name>
<dbReference type="EMBL" id="AFNU02000022">
    <property type="protein sequence ID" value="ERJ10937.1"/>
    <property type="molecule type" value="Genomic_DNA"/>
</dbReference>
<accession>U2DQQ9</accession>
<dbReference type="PANTHER" id="PTHR46401:SF2">
    <property type="entry name" value="GLYCOSYLTRANSFERASE WBBK-RELATED"/>
    <property type="match status" value="1"/>
</dbReference>
<keyword evidence="1 3" id="KW-0808">Transferase</keyword>
<dbReference type="InParanoid" id="U2DQQ9"/>
<reference evidence="3 4" key="2">
    <citation type="journal article" date="2013" name="PLoS ONE">
        <title>INDIGO - INtegrated Data Warehouse of MIcrobial GenOmes with Examples from the Red Sea Extremophiles.</title>
        <authorList>
            <person name="Alam I."/>
            <person name="Antunes A."/>
            <person name="Kamau A.A."/>
            <person name="Ba Alawi W."/>
            <person name="Kalkatawi M."/>
            <person name="Stingl U."/>
            <person name="Bajic V.B."/>
        </authorList>
    </citation>
    <scope>NUCLEOTIDE SEQUENCE [LARGE SCALE GENOMIC DNA]</scope>
    <source>
        <strain evidence="3 4">SSD-17B</strain>
    </source>
</reference>
<dbReference type="GO" id="GO:0016757">
    <property type="term" value="F:glycosyltransferase activity"/>
    <property type="evidence" value="ECO:0007669"/>
    <property type="project" value="InterPro"/>
</dbReference>
<evidence type="ECO:0000256" key="1">
    <source>
        <dbReference type="ARBA" id="ARBA00022679"/>
    </source>
</evidence>
<dbReference type="Pfam" id="PF00534">
    <property type="entry name" value="Glycos_transf_1"/>
    <property type="match status" value="1"/>
</dbReference>
<protein>
    <submittedName>
        <fullName evidence="3">Glycosyl transferase protein</fullName>
    </submittedName>
</protein>
<dbReference type="eggNOG" id="COG0438">
    <property type="taxonomic scope" value="Bacteria"/>
</dbReference>
<dbReference type="PANTHER" id="PTHR46401">
    <property type="entry name" value="GLYCOSYLTRANSFERASE WBBK-RELATED"/>
    <property type="match status" value="1"/>
</dbReference>
<dbReference type="Proteomes" id="UP000005707">
    <property type="component" value="Unassembled WGS sequence"/>
</dbReference>
<organism evidence="3 4">
    <name type="scientific">Haloplasma contractile SSD-17B</name>
    <dbReference type="NCBI Taxonomy" id="1033810"/>
    <lineage>
        <taxon>Bacteria</taxon>
        <taxon>Bacillati</taxon>
        <taxon>Mycoplasmatota</taxon>
        <taxon>Mollicutes</taxon>
        <taxon>Haloplasmatales</taxon>
        <taxon>Haloplasmataceae</taxon>
        <taxon>Haloplasma</taxon>
    </lineage>
</organism>
<evidence type="ECO:0000313" key="3">
    <source>
        <dbReference type="EMBL" id="ERJ10937.1"/>
    </source>
</evidence>
<reference evidence="3 4" key="1">
    <citation type="journal article" date="2011" name="J. Bacteriol.">
        <title>Genome sequence of Haloplasma contractile, an unusual contractile bacterium from a deep-sea anoxic brine lake.</title>
        <authorList>
            <person name="Antunes A."/>
            <person name="Alam I."/>
            <person name="El Dorry H."/>
            <person name="Siam R."/>
            <person name="Robertson A."/>
            <person name="Bajic V.B."/>
            <person name="Stingl U."/>
        </authorList>
    </citation>
    <scope>NUCLEOTIDE SEQUENCE [LARGE SCALE GENOMIC DNA]</scope>
    <source>
        <strain evidence="3 4">SSD-17B</strain>
    </source>
</reference>
<dbReference type="SUPFAM" id="SSF53756">
    <property type="entry name" value="UDP-Glycosyltransferase/glycogen phosphorylase"/>
    <property type="match status" value="1"/>
</dbReference>
<feature type="domain" description="Glycosyl transferase family 1" evidence="2">
    <location>
        <begin position="225"/>
        <end position="370"/>
    </location>
</feature>
<dbReference type="OrthoDB" id="9790710at2"/>
<dbReference type="InterPro" id="IPR001296">
    <property type="entry name" value="Glyco_trans_1"/>
</dbReference>
<evidence type="ECO:0000313" key="4">
    <source>
        <dbReference type="Proteomes" id="UP000005707"/>
    </source>
</evidence>
<evidence type="ECO:0000259" key="2">
    <source>
        <dbReference type="Pfam" id="PF00534"/>
    </source>
</evidence>
<dbReference type="Gene3D" id="3.40.50.2000">
    <property type="entry name" value="Glycogen Phosphorylase B"/>
    <property type="match status" value="2"/>
</dbReference>
<dbReference type="AlphaFoldDB" id="U2DQQ9"/>
<comment type="caution">
    <text evidence="3">The sequence shown here is derived from an EMBL/GenBank/DDBJ whole genome shotgun (WGS) entry which is preliminary data.</text>
</comment>
<dbReference type="STRING" id="1033810.HLPCO_003060"/>
<proteinExistence type="predicted"/>
<sequence length="407" mass="47371">MNILYVSTLCSDVRFKKIFENSEIKPQQQSQKFHDLLSKGAAKSVKSVHVMSRPPINPTTNRSLKLLNNIEVNENITYQYLKIFYNPIFRHIHIFITGFINTLKWIFKNRGEERIIVCDILNLSISLSALFASKITGVKNVAIVTDIPSYMRNYNSGKRSFFKKITSSIYTKLSQYFVKKYDVYTILTYQMNDFINPNKKPYLVIEGMVDFNMCKVSNSLYDKYKEQIIMYAGSLKEKAGIRKLIEAFIMLNNDNARLWLYGSGEMEDDIKEYEKRDNRIKYFGVVPNDTIVKEQLKVTLLVNPRPSDEEFTKYSFPSKNMEYMVSGTPILTTPLPGMPKEYYEYVLLFHDESTEGMTKTLDDILKSDEKDLHKKGKLAKSFVLENKNNIIQANKIINLTTKKEYLI</sequence>